<evidence type="ECO:0000313" key="3">
    <source>
        <dbReference type="Proteomes" id="UP001369086"/>
    </source>
</evidence>
<feature type="non-terminal residue" evidence="2">
    <location>
        <position position="241"/>
    </location>
</feature>
<keyword evidence="3" id="KW-1185">Reference proteome</keyword>
<reference evidence="2 3" key="1">
    <citation type="submission" date="2021-05" db="EMBL/GenBank/DDBJ databases">
        <authorList>
            <person name="Zahm M."/>
            <person name="Klopp C."/>
            <person name="Cabau C."/>
            <person name="Kuhl H."/>
            <person name="Suciu R."/>
            <person name="Ciorpac M."/>
            <person name="Holostenco D."/>
            <person name="Gessner J."/>
            <person name="Wuertz S."/>
            <person name="Hohne C."/>
            <person name="Stock M."/>
            <person name="Gislard M."/>
            <person name="Lluch J."/>
            <person name="Milhes M."/>
            <person name="Lampietro C."/>
            <person name="Lopez Roques C."/>
            <person name="Donnadieu C."/>
            <person name="Du K."/>
            <person name="Schartl M."/>
            <person name="Guiguen Y."/>
        </authorList>
    </citation>
    <scope>NUCLEOTIDE SEQUENCE [LARGE SCALE GENOMIC DNA]</scope>
    <source>
        <strain evidence="2">Hh-F2</strain>
        <tissue evidence="2">Blood</tissue>
    </source>
</reference>
<comment type="caution">
    <text evidence="2">The sequence shown here is derived from an EMBL/GenBank/DDBJ whole genome shotgun (WGS) entry which is preliminary data.</text>
</comment>
<dbReference type="PANTHER" id="PTHR34921:SF1">
    <property type="entry name" value="MEIOTIC RECOMBINATION PROTEIN REC114"/>
    <property type="match status" value="1"/>
</dbReference>
<name>A0ABR0YSI1_HUSHU</name>
<evidence type="ECO:0000313" key="2">
    <source>
        <dbReference type="EMBL" id="KAK6475309.1"/>
    </source>
</evidence>
<dbReference type="Proteomes" id="UP001369086">
    <property type="component" value="Unassembled WGS sequence"/>
</dbReference>
<dbReference type="PANTHER" id="PTHR34921">
    <property type="entry name" value="MEIOTIC RECOMBINATION PROTEIN REC114"/>
    <property type="match status" value="1"/>
</dbReference>
<dbReference type="InterPro" id="IPR029168">
    <property type="entry name" value="REC114L"/>
</dbReference>
<proteinExistence type="predicted"/>
<dbReference type="EMBL" id="JAHFZB010000024">
    <property type="protein sequence ID" value="KAK6475309.1"/>
    <property type="molecule type" value="Genomic_DNA"/>
</dbReference>
<dbReference type="Pfam" id="PF15165">
    <property type="entry name" value="REC114-like"/>
    <property type="match status" value="1"/>
</dbReference>
<accession>A0ABR0YSI1</accession>
<protein>
    <submittedName>
        <fullName evidence="2">Meiotic recombination protein REC114-like</fullName>
    </submittedName>
</protein>
<organism evidence="2 3">
    <name type="scientific">Huso huso</name>
    <name type="common">Beluga</name>
    <name type="synonym">Acipenser huso</name>
    <dbReference type="NCBI Taxonomy" id="61971"/>
    <lineage>
        <taxon>Eukaryota</taxon>
        <taxon>Metazoa</taxon>
        <taxon>Chordata</taxon>
        <taxon>Craniata</taxon>
        <taxon>Vertebrata</taxon>
        <taxon>Euteleostomi</taxon>
        <taxon>Actinopterygii</taxon>
        <taxon>Chondrostei</taxon>
        <taxon>Acipenseriformes</taxon>
        <taxon>Acipenseridae</taxon>
        <taxon>Huso</taxon>
    </lineage>
</organism>
<feature type="region of interest" description="Disordered" evidence="1">
    <location>
        <begin position="203"/>
        <end position="241"/>
    </location>
</feature>
<sequence length="241" mass="25344">MAEAPGGSGTVFGTRSSTAPSLSSLLWHLKRYARFLPSETRVERDTGAEHKSSWKVVFESGAEGQLTLTIVQSGHFLISQGQGLLEGFSLIDAPSFLKVVRKADLLLFSLKIKNESRMFRMQFGGGLQGAGSGALWERRAHSAAVCNGEEPGHGATSAGDRFSQGSWVNIRSQRFRGQITNQTSCTVLAGRVEALPAAGLSALHSPERGAGPVPPAVPPGSELSSLCGAGGEGAPQDSKRV</sequence>
<gene>
    <name evidence="2" type="ORF">HHUSO_G24780</name>
</gene>
<evidence type="ECO:0000256" key="1">
    <source>
        <dbReference type="SAM" id="MobiDB-lite"/>
    </source>
</evidence>